<dbReference type="InterPro" id="IPR005036">
    <property type="entry name" value="CBM21_dom"/>
</dbReference>
<evidence type="ECO:0000256" key="1">
    <source>
        <dbReference type="SAM" id="MobiDB-lite"/>
    </source>
</evidence>
<dbReference type="Proteomes" id="UP001187315">
    <property type="component" value="Unassembled WGS sequence"/>
</dbReference>
<feature type="compositionally biased region" description="Polar residues" evidence="1">
    <location>
        <begin position="318"/>
        <end position="333"/>
    </location>
</feature>
<feature type="domain" description="CBM21" evidence="2">
    <location>
        <begin position="416"/>
        <end position="526"/>
    </location>
</feature>
<dbReference type="GO" id="GO:2001069">
    <property type="term" value="F:glycogen binding"/>
    <property type="evidence" value="ECO:0007669"/>
    <property type="project" value="TreeGrafter"/>
</dbReference>
<dbReference type="PROSITE" id="PS51159">
    <property type="entry name" value="CBM21"/>
    <property type="match status" value="2"/>
</dbReference>
<dbReference type="Gene3D" id="2.60.40.2440">
    <property type="entry name" value="Carbohydrate binding type-21 domain"/>
    <property type="match status" value="2"/>
</dbReference>
<evidence type="ECO:0000259" key="2">
    <source>
        <dbReference type="PROSITE" id="PS51159"/>
    </source>
</evidence>
<dbReference type="InterPro" id="IPR038175">
    <property type="entry name" value="CBM21_dom_sf"/>
</dbReference>
<dbReference type="InterPro" id="IPR050782">
    <property type="entry name" value="PP1_regulatory_subunit_3"/>
</dbReference>
<feature type="region of interest" description="Disordered" evidence="1">
    <location>
        <begin position="314"/>
        <end position="333"/>
    </location>
</feature>
<proteinExistence type="predicted"/>
<keyword evidence="4" id="KW-1185">Reference proteome</keyword>
<dbReference type="EMBL" id="JAVHJS010000021">
    <property type="protein sequence ID" value="KAK2823749.1"/>
    <property type="molecule type" value="Genomic_DNA"/>
</dbReference>
<dbReference type="GO" id="GO:0000164">
    <property type="term" value="C:protein phosphatase type 1 complex"/>
    <property type="evidence" value="ECO:0007669"/>
    <property type="project" value="TreeGrafter"/>
</dbReference>
<evidence type="ECO:0000313" key="3">
    <source>
        <dbReference type="EMBL" id="KAK2823749.1"/>
    </source>
</evidence>
<evidence type="ECO:0000313" key="4">
    <source>
        <dbReference type="Proteomes" id="UP001187315"/>
    </source>
</evidence>
<dbReference type="GO" id="GO:0008157">
    <property type="term" value="F:protein phosphatase 1 binding"/>
    <property type="evidence" value="ECO:0007669"/>
    <property type="project" value="TreeGrafter"/>
</dbReference>
<comment type="caution">
    <text evidence="3">The sequence shown here is derived from an EMBL/GenBank/DDBJ whole genome shotgun (WGS) entry which is preliminary data.</text>
</comment>
<protein>
    <recommendedName>
        <fullName evidence="2">CBM21 domain-containing protein</fullName>
    </recommendedName>
</protein>
<feature type="region of interest" description="Disordered" evidence="1">
    <location>
        <begin position="38"/>
        <end position="64"/>
    </location>
</feature>
<dbReference type="AlphaFoldDB" id="A0AA88LTI0"/>
<gene>
    <name evidence="3" type="ORF">Q7C36_020349</name>
</gene>
<name>A0AA88LTI0_TACVA</name>
<reference evidence="3" key="1">
    <citation type="submission" date="2023-08" db="EMBL/GenBank/DDBJ databases">
        <title>Pelteobagrus vachellii genome.</title>
        <authorList>
            <person name="Liu H."/>
        </authorList>
    </citation>
    <scope>NUCLEOTIDE SEQUENCE</scope>
    <source>
        <strain evidence="3">PRFRI_2022a</strain>
        <tissue evidence="3">Muscle</tissue>
    </source>
</reference>
<dbReference type="GO" id="GO:0005979">
    <property type="term" value="P:regulation of glycogen biosynthetic process"/>
    <property type="evidence" value="ECO:0007669"/>
    <property type="project" value="TreeGrafter"/>
</dbReference>
<dbReference type="PANTHER" id="PTHR12307">
    <property type="entry name" value="PROTEIN PHOSPHATASE 1 REGULATORY SUBUNIT"/>
    <property type="match status" value="1"/>
</dbReference>
<dbReference type="PANTHER" id="PTHR12307:SF15">
    <property type="entry name" value="PROTEIN PHOSPHATASE 1 REGULATORY SUBUNIT 3C"/>
    <property type="match status" value="1"/>
</dbReference>
<dbReference type="Pfam" id="PF03370">
    <property type="entry name" value="CBM_21"/>
    <property type="match status" value="2"/>
</dbReference>
<feature type="domain" description="CBM21" evidence="2">
    <location>
        <begin position="143"/>
        <end position="253"/>
    </location>
</feature>
<organism evidence="3 4">
    <name type="scientific">Tachysurus vachellii</name>
    <name type="common">Darkbarbel catfish</name>
    <name type="synonym">Pelteobagrus vachellii</name>
    <dbReference type="NCBI Taxonomy" id="175792"/>
    <lineage>
        <taxon>Eukaryota</taxon>
        <taxon>Metazoa</taxon>
        <taxon>Chordata</taxon>
        <taxon>Craniata</taxon>
        <taxon>Vertebrata</taxon>
        <taxon>Euteleostomi</taxon>
        <taxon>Actinopterygii</taxon>
        <taxon>Neopterygii</taxon>
        <taxon>Teleostei</taxon>
        <taxon>Ostariophysi</taxon>
        <taxon>Siluriformes</taxon>
        <taxon>Bagridae</taxon>
        <taxon>Tachysurus</taxon>
    </lineage>
</organism>
<sequence>MCAAKVMPIDLSMHMGLSRHTSVESLLGLSTLRSHRTVSRPSIYDSLRPKSPRSPQSPDFPVSALNTQSTCGTLRKKKRVVFADDKGLPLTAVRIIESDPPVSDVEEISPSVQIKVESSLQNKKPQRLRLGFPQPSSDSPSFLESLKKSLVRLESCTLIYGSLVGKVRVCNISPEKAVHVRISHDSWRSHQDIPCTRIQEKNGILETELFVFNVPVPFCPNLEDRLEFYVTFRPGSGSMLWLDRNGGQNYRILVEDVDSEEGLWCAFRCEDANLSDAVMNAAKVMPVDLAMHMNLNRYQLLGLSRLRSHHAVSRPSMCDSQRPQAPTSPQIPASPVSVLNTMSPCGILKKKKRVVFADTKGLALTAVRIFKSDPPFSDMEELSLPVKMQTESSVQRKQLCLRLGFPQPSADLPSYFEGLAKSLVRLESCTLTYGSLLGKVRVCNISPKKAVHVRITYNSWRSHQDIPCTPVHEKNESSETELFVFNIPVPFCPNIQDRLEFCVSFRPGSGSMILWDSNGGQNYRILVENVNSEEAHMVEKIPLRSHNFQNLQSSPHKTGPALNKSLLTRFL</sequence>
<accession>A0AA88LTI0</accession>